<evidence type="ECO:0000313" key="6">
    <source>
        <dbReference type="EMBL" id="UWZ84194.1"/>
    </source>
</evidence>
<feature type="domain" description="tRNA/rRNA methyltransferase SpoU type" evidence="5">
    <location>
        <begin position="11"/>
        <end position="160"/>
    </location>
</feature>
<dbReference type="PIRSF" id="PIRSF004808">
    <property type="entry name" value="LasT"/>
    <property type="match status" value="1"/>
</dbReference>
<dbReference type="GO" id="GO:0005829">
    <property type="term" value="C:cytosol"/>
    <property type="evidence" value="ECO:0007669"/>
    <property type="project" value="TreeGrafter"/>
</dbReference>
<evidence type="ECO:0000313" key="7">
    <source>
        <dbReference type="Proteomes" id="UP001059380"/>
    </source>
</evidence>
<dbReference type="SUPFAM" id="SSF75217">
    <property type="entry name" value="alpha/beta knot"/>
    <property type="match status" value="1"/>
</dbReference>
<organism evidence="6 7">
    <name type="scientific">Occallatibacter riparius</name>
    <dbReference type="NCBI Taxonomy" id="1002689"/>
    <lineage>
        <taxon>Bacteria</taxon>
        <taxon>Pseudomonadati</taxon>
        <taxon>Acidobacteriota</taxon>
        <taxon>Terriglobia</taxon>
        <taxon>Terriglobales</taxon>
        <taxon>Acidobacteriaceae</taxon>
        <taxon>Occallatibacter</taxon>
    </lineage>
</organism>
<keyword evidence="2 6" id="KW-0489">Methyltransferase</keyword>
<dbReference type="CDD" id="cd18093">
    <property type="entry name" value="SpoU-like_TrmJ"/>
    <property type="match status" value="1"/>
</dbReference>
<evidence type="ECO:0000256" key="2">
    <source>
        <dbReference type="ARBA" id="ARBA00022603"/>
    </source>
</evidence>
<protein>
    <submittedName>
        <fullName evidence="6">RNA methyltransferase</fullName>
    </submittedName>
</protein>
<sequence length="250" mass="27423">MLTLEQRDRMDVVLVSPRNPLNIGAVARAMANFGFEHLAVAAAFDPHWREAKSAVGAPDLLQNAKSTEHLADAVAHCTLVAGTGTLTHRKPEQPIVSLPGLGPLIEREMARGGRAALVFGPEKHGLTRDDLSFCNVLVEIPTDPRQPSMNLGQAAAVCLYELACRPTQPSRDAGTESLAANSGQLDRLAFLIEEAMTAADYSPKIMQEANRHDLRVLLRRLGPSAHDTRRIMGLFRRILWRMARDSKHKS</sequence>
<dbReference type="KEGG" id="orp:MOP44_27060"/>
<dbReference type="Pfam" id="PF00588">
    <property type="entry name" value="SpoU_methylase"/>
    <property type="match status" value="1"/>
</dbReference>
<dbReference type="GO" id="GO:0002128">
    <property type="term" value="P:tRNA nucleoside ribose methylation"/>
    <property type="evidence" value="ECO:0007669"/>
    <property type="project" value="TreeGrafter"/>
</dbReference>
<evidence type="ECO:0000256" key="3">
    <source>
        <dbReference type="ARBA" id="ARBA00022679"/>
    </source>
</evidence>
<keyword evidence="7" id="KW-1185">Reference proteome</keyword>
<name>A0A9J7BR22_9BACT</name>
<dbReference type="GO" id="GO:0003723">
    <property type="term" value="F:RNA binding"/>
    <property type="evidence" value="ECO:0007669"/>
    <property type="project" value="InterPro"/>
</dbReference>
<keyword evidence="4" id="KW-0949">S-adenosyl-L-methionine</keyword>
<gene>
    <name evidence="6" type="ORF">MOP44_27060</name>
</gene>
<comment type="similarity">
    <text evidence="1">Belongs to the class IV-like SAM-binding methyltransferase superfamily. RNA methyltransferase TrmH family.</text>
</comment>
<proteinExistence type="inferred from homology"/>
<accession>A0A9J7BR22</accession>
<evidence type="ECO:0000256" key="1">
    <source>
        <dbReference type="ARBA" id="ARBA00007228"/>
    </source>
</evidence>
<dbReference type="EMBL" id="CP093313">
    <property type="protein sequence ID" value="UWZ84194.1"/>
    <property type="molecule type" value="Genomic_DNA"/>
</dbReference>
<dbReference type="InterPro" id="IPR001537">
    <property type="entry name" value="SpoU_MeTrfase"/>
</dbReference>
<dbReference type="Proteomes" id="UP001059380">
    <property type="component" value="Chromosome"/>
</dbReference>
<reference evidence="6" key="1">
    <citation type="submission" date="2021-04" db="EMBL/GenBank/DDBJ databases">
        <title>Phylogenetic analysis of Acidobacteriaceae.</title>
        <authorList>
            <person name="Qiu L."/>
            <person name="Zhang Q."/>
        </authorList>
    </citation>
    <scope>NUCLEOTIDE SEQUENCE</scope>
    <source>
        <strain evidence="6">DSM 25168</strain>
    </source>
</reference>
<keyword evidence="3" id="KW-0808">Transferase</keyword>
<dbReference type="PANTHER" id="PTHR42786:SF2">
    <property type="entry name" value="TRNA (CYTIDINE_URIDINE-2'-O-)-METHYLTRANSFERASE TRMJ"/>
    <property type="match status" value="1"/>
</dbReference>
<dbReference type="InterPro" id="IPR029026">
    <property type="entry name" value="tRNA_m1G_MTases_N"/>
</dbReference>
<dbReference type="InterPro" id="IPR004384">
    <property type="entry name" value="RNA_MeTrfase_TrmJ/LasT"/>
</dbReference>
<evidence type="ECO:0000256" key="4">
    <source>
        <dbReference type="ARBA" id="ARBA00022691"/>
    </source>
</evidence>
<dbReference type="GO" id="GO:0008173">
    <property type="term" value="F:RNA methyltransferase activity"/>
    <property type="evidence" value="ECO:0007669"/>
    <property type="project" value="InterPro"/>
</dbReference>
<dbReference type="InterPro" id="IPR029028">
    <property type="entry name" value="Alpha/beta_knot_MTases"/>
</dbReference>
<dbReference type="PANTHER" id="PTHR42786">
    <property type="entry name" value="TRNA/RRNA METHYLTRANSFERASE"/>
    <property type="match status" value="1"/>
</dbReference>
<evidence type="ECO:0000259" key="5">
    <source>
        <dbReference type="Pfam" id="PF00588"/>
    </source>
</evidence>
<dbReference type="AlphaFoldDB" id="A0A9J7BR22"/>
<dbReference type="Gene3D" id="3.40.1280.10">
    <property type="match status" value="1"/>
</dbReference>
<dbReference type="RefSeq" id="WP_260793698.1">
    <property type="nucleotide sequence ID" value="NZ_CP093313.1"/>
</dbReference>